<name>X1UNH8_9ZZZZ</name>
<dbReference type="Gene3D" id="3.40.1550.20">
    <property type="entry name" value="Transcriptional regulator MraZ domain"/>
    <property type="match status" value="1"/>
</dbReference>
<evidence type="ECO:0000256" key="4">
    <source>
        <dbReference type="ARBA" id="ARBA00023015"/>
    </source>
</evidence>
<dbReference type="GO" id="GO:0000976">
    <property type="term" value="F:transcription cis-regulatory region binding"/>
    <property type="evidence" value="ECO:0007669"/>
    <property type="project" value="TreeGrafter"/>
</dbReference>
<dbReference type="InterPro" id="IPR035642">
    <property type="entry name" value="MraZ_N"/>
</dbReference>
<organism evidence="8">
    <name type="scientific">marine sediment metagenome</name>
    <dbReference type="NCBI Taxonomy" id="412755"/>
    <lineage>
        <taxon>unclassified sequences</taxon>
        <taxon>metagenomes</taxon>
        <taxon>ecological metagenomes</taxon>
    </lineage>
</organism>
<dbReference type="PANTHER" id="PTHR34701">
    <property type="entry name" value="TRANSCRIPTIONAL REGULATOR MRAZ"/>
    <property type="match status" value="1"/>
</dbReference>
<keyword evidence="3" id="KW-0677">Repeat</keyword>
<dbReference type="InterPro" id="IPR038619">
    <property type="entry name" value="MraZ_sf"/>
</dbReference>
<reference evidence="8" key="1">
    <citation type="journal article" date="2014" name="Front. Microbiol.">
        <title>High frequency of phylogenetically diverse reductive dehalogenase-homologous genes in deep subseafloor sedimentary metagenomes.</title>
        <authorList>
            <person name="Kawai M."/>
            <person name="Futagami T."/>
            <person name="Toyoda A."/>
            <person name="Takaki Y."/>
            <person name="Nishi S."/>
            <person name="Hori S."/>
            <person name="Arai W."/>
            <person name="Tsubouchi T."/>
            <person name="Morono Y."/>
            <person name="Uchiyama I."/>
            <person name="Ito T."/>
            <person name="Fujiyama A."/>
            <person name="Inagaki F."/>
            <person name="Takami H."/>
        </authorList>
    </citation>
    <scope>NUCLEOTIDE SEQUENCE</scope>
    <source>
        <strain evidence="8">Expedition CK06-06</strain>
    </source>
</reference>
<keyword evidence="6" id="KW-0804">Transcription</keyword>
<dbReference type="EMBL" id="BARW01041932">
    <property type="protein sequence ID" value="GAJ19054.1"/>
    <property type="molecule type" value="Genomic_DNA"/>
</dbReference>
<accession>X1UNH8</accession>
<dbReference type="InterPro" id="IPR007159">
    <property type="entry name" value="SpoVT-AbrB_dom"/>
</dbReference>
<dbReference type="AlphaFoldDB" id="X1UNH8"/>
<evidence type="ECO:0000259" key="7">
    <source>
        <dbReference type="PROSITE" id="PS51740"/>
    </source>
</evidence>
<keyword evidence="2" id="KW-0963">Cytoplasm</keyword>
<evidence type="ECO:0000256" key="1">
    <source>
        <dbReference type="ARBA" id="ARBA00013860"/>
    </source>
</evidence>
<gene>
    <name evidence="8" type="ORF">S12H4_62474</name>
</gene>
<dbReference type="Pfam" id="PF02381">
    <property type="entry name" value="MraZ"/>
    <property type="match status" value="1"/>
</dbReference>
<dbReference type="InterPro" id="IPR003444">
    <property type="entry name" value="MraZ"/>
</dbReference>
<evidence type="ECO:0000256" key="3">
    <source>
        <dbReference type="ARBA" id="ARBA00022737"/>
    </source>
</evidence>
<evidence type="ECO:0000256" key="2">
    <source>
        <dbReference type="ARBA" id="ARBA00022490"/>
    </source>
</evidence>
<dbReference type="GO" id="GO:0003700">
    <property type="term" value="F:DNA-binding transcription factor activity"/>
    <property type="evidence" value="ECO:0007669"/>
    <property type="project" value="InterPro"/>
</dbReference>
<dbReference type="SUPFAM" id="SSF89447">
    <property type="entry name" value="AbrB/MazE/MraZ-like"/>
    <property type="match status" value="1"/>
</dbReference>
<feature type="non-terminal residue" evidence="8">
    <location>
        <position position="62"/>
    </location>
</feature>
<dbReference type="PROSITE" id="PS51740">
    <property type="entry name" value="SPOVT_ABRB"/>
    <property type="match status" value="1"/>
</dbReference>
<comment type="caution">
    <text evidence="8">The sequence shown here is derived from an EMBL/GenBank/DDBJ whole genome shotgun (WGS) entry which is preliminary data.</text>
</comment>
<evidence type="ECO:0000256" key="6">
    <source>
        <dbReference type="ARBA" id="ARBA00023163"/>
    </source>
</evidence>
<dbReference type="InterPro" id="IPR037914">
    <property type="entry name" value="SpoVT-AbrB_sf"/>
</dbReference>
<evidence type="ECO:0000256" key="5">
    <source>
        <dbReference type="ARBA" id="ARBA00023125"/>
    </source>
</evidence>
<keyword evidence="4" id="KW-0805">Transcription regulation</keyword>
<evidence type="ECO:0000313" key="8">
    <source>
        <dbReference type="EMBL" id="GAJ19054.1"/>
    </source>
</evidence>
<dbReference type="InterPro" id="IPR020603">
    <property type="entry name" value="MraZ_dom"/>
</dbReference>
<sequence>MFLGEFEYKIDEKGRVPIPPRFKRELKEGVVLTPAVEKCVTAYPLSEWKKLAVCNFLVRMRF</sequence>
<proteinExistence type="predicted"/>
<keyword evidence="5" id="KW-0238">DNA-binding</keyword>
<feature type="domain" description="SpoVT-AbrB" evidence="7">
    <location>
        <begin position="5"/>
        <end position="47"/>
    </location>
</feature>
<dbReference type="CDD" id="cd16320">
    <property type="entry name" value="MraZ_N"/>
    <property type="match status" value="1"/>
</dbReference>
<dbReference type="PANTHER" id="PTHR34701:SF1">
    <property type="entry name" value="TRANSCRIPTIONAL REGULATOR MRAZ"/>
    <property type="match status" value="1"/>
</dbReference>
<protein>
    <recommendedName>
        <fullName evidence="1">Transcriptional regulator MraZ</fullName>
    </recommendedName>
</protein>
<dbReference type="GO" id="GO:2000143">
    <property type="term" value="P:negative regulation of DNA-templated transcription initiation"/>
    <property type="evidence" value="ECO:0007669"/>
    <property type="project" value="TreeGrafter"/>
</dbReference>